<comment type="similarity">
    <text evidence="1">Belongs to the ROK (NagC/XylR) family.</text>
</comment>
<protein>
    <submittedName>
        <fullName evidence="3">ArsR family transcriptional regulator</fullName>
    </submittedName>
</protein>
<dbReference type="PROSITE" id="PS50943">
    <property type="entry name" value="HTH_CROC1"/>
    <property type="match status" value="1"/>
</dbReference>
<dbReference type="InterPro" id="IPR043129">
    <property type="entry name" value="ATPase_NBD"/>
</dbReference>
<dbReference type="Gene3D" id="1.10.10.10">
    <property type="entry name" value="Winged helix-like DNA-binding domain superfamily/Winged helix DNA-binding domain"/>
    <property type="match status" value="1"/>
</dbReference>
<evidence type="ECO:0000313" key="3">
    <source>
        <dbReference type="EMBL" id="ANZ34743.1"/>
    </source>
</evidence>
<dbReference type="EMBL" id="CP016793">
    <property type="protein sequence ID" value="ANZ34743.1"/>
    <property type="molecule type" value="Genomic_DNA"/>
</dbReference>
<evidence type="ECO:0000259" key="2">
    <source>
        <dbReference type="PROSITE" id="PS50943"/>
    </source>
</evidence>
<dbReference type="KEGG" id="led:BBK82_00260"/>
<dbReference type="Proteomes" id="UP000093053">
    <property type="component" value="Chromosome"/>
</dbReference>
<evidence type="ECO:0000313" key="4">
    <source>
        <dbReference type="Proteomes" id="UP000093053"/>
    </source>
</evidence>
<accession>A0A1B2HAK6</accession>
<dbReference type="InterPro" id="IPR001387">
    <property type="entry name" value="Cro/C1-type_HTH"/>
</dbReference>
<dbReference type="AlphaFoldDB" id="A0A1B2HAK6"/>
<dbReference type="Pfam" id="PF13412">
    <property type="entry name" value="HTH_24"/>
    <property type="match status" value="1"/>
</dbReference>
<dbReference type="SUPFAM" id="SSF53067">
    <property type="entry name" value="Actin-like ATPase domain"/>
    <property type="match status" value="1"/>
</dbReference>
<dbReference type="InterPro" id="IPR036390">
    <property type="entry name" value="WH_DNA-bd_sf"/>
</dbReference>
<organism evidence="3 4">
    <name type="scientific">Lentzea guizhouensis</name>
    <dbReference type="NCBI Taxonomy" id="1586287"/>
    <lineage>
        <taxon>Bacteria</taxon>
        <taxon>Bacillati</taxon>
        <taxon>Actinomycetota</taxon>
        <taxon>Actinomycetes</taxon>
        <taxon>Pseudonocardiales</taxon>
        <taxon>Pseudonocardiaceae</taxon>
        <taxon>Lentzea</taxon>
    </lineage>
</organism>
<keyword evidence="4" id="KW-1185">Reference proteome</keyword>
<dbReference type="InterPro" id="IPR000600">
    <property type="entry name" value="ROK"/>
</dbReference>
<reference evidence="3 4" key="1">
    <citation type="submission" date="2016-07" db="EMBL/GenBank/DDBJ databases">
        <title>Complete genome sequence of the Lentzea guizhouensis DHS C013.</title>
        <authorList>
            <person name="Cao C."/>
        </authorList>
    </citation>
    <scope>NUCLEOTIDE SEQUENCE [LARGE SCALE GENOMIC DNA]</scope>
    <source>
        <strain evidence="3 4">DHS C013</strain>
    </source>
</reference>
<dbReference type="STRING" id="1586287.BBK82_00260"/>
<dbReference type="Pfam" id="PF00480">
    <property type="entry name" value="ROK"/>
    <property type="match status" value="1"/>
</dbReference>
<dbReference type="InterPro" id="IPR036388">
    <property type="entry name" value="WH-like_DNA-bd_sf"/>
</dbReference>
<dbReference type="Gene3D" id="3.30.420.40">
    <property type="match status" value="2"/>
</dbReference>
<dbReference type="RefSeq" id="WP_065913163.1">
    <property type="nucleotide sequence ID" value="NZ_CP016793.1"/>
</dbReference>
<sequence length="361" mass="37581">MTAKPSVELLRSISDEHVLRSLLAERKLTRAELAVLTGLSKPTVSDSVRRLTENGLVADTGERTPGGRGKGRVGSFYALAEDVGSALVVDIGAGGVVAELVNVYGDVVARELVEIESPADVPAALPVAAAAVADPALGGHVRLAVVSAADPVDRHTGRLVQLPDSPFLTGELDPVRVLRPFVRGPVVVDNDVNWAARAEQASGDYLYLYLGEGLGGALVNDGEVRRGFSGLAGELAHVHTIGPDGRAVPFIEVFGLLGLRKPRTTAIDVDRLLAADNHALAWIADAVIGVATTLISVLDPELIVLGGSWGGRLTPLFEAAALVMPRRVPFVAAKVADAPITGARTDAVDRLQTAVIAASRG</sequence>
<dbReference type="CDD" id="cd00090">
    <property type="entry name" value="HTH_ARSR"/>
    <property type="match status" value="1"/>
</dbReference>
<name>A0A1B2HAK6_9PSEU</name>
<dbReference type="PANTHER" id="PTHR18964:SF149">
    <property type="entry name" value="BIFUNCTIONAL UDP-N-ACETYLGLUCOSAMINE 2-EPIMERASE_N-ACETYLMANNOSAMINE KINASE"/>
    <property type="match status" value="1"/>
</dbReference>
<proteinExistence type="inferred from homology"/>
<evidence type="ECO:0000256" key="1">
    <source>
        <dbReference type="ARBA" id="ARBA00006479"/>
    </source>
</evidence>
<dbReference type="SUPFAM" id="SSF46785">
    <property type="entry name" value="Winged helix' DNA-binding domain"/>
    <property type="match status" value="1"/>
</dbReference>
<dbReference type="OrthoDB" id="3189808at2"/>
<gene>
    <name evidence="3" type="ORF">BBK82_00260</name>
</gene>
<feature type="domain" description="HTH cro/C1-type" evidence="2">
    <location>
        <begin position="19"/>
        <end position="45"/>
    </location>
</feature>
<dbReference type="PANTHER" id="PTHR18964">
    <property type="entry name" value="ROK (REPRESSOR, ORF, KINASE) FAMILY"/>
    <property type="match status" value="1"/>
</dbReference>
<dbReference type="InterPro" id="IPR011991">
    <property type="entry name" value="ArsR-like_HTH"/>
</dbReference>